<feature type="transmembrane region" description="Helical" evidence="1">
    <location>
        <begin position="6"/>
        <end position="25"/>
    </location>
</feature>
<dbReference type="OrthoDB" id="7366326at2"/>
<evidence type="ECO:0000313" key="2">
    <source>
        <dbReference type="EMBL" id="SLN34644.1"/>
    </source>
</evidence>
<reference evidence="2 3" key="1">
    <citation type="submission" date="2017-03" db="EMBL/GenBank/DDBJ databases">
        <authorList>
            <person name="Afonso C.L."/>
            <person name="Miller P.J."/>
            <person name="Scott M.A."/>
            <person name="Spackman E."/>
            <person name="Goraichik I."/>
            <person name="Dimitrov K.M."/>
            <person name="Suarez D.L."/>
            <person name="Swayne D.E."/>
        </authorList>
    </citation>
    <scope>NUCLEOTIDE SEQUENCE [LARGE SCALE GENOMIC DNA]</scope>
    <source>
        <strain evidence="2 3">CECT 7691</strain>
    </source>
</reference>
<keyword evidence="1" id="KW-1133">Transmembrane helix</keyword>
<protein>
    <submittedName>
        <fullName evidence="2">Uncharacterized protein</fullName>
    </submittedName>
</protein>
<dbReference type="InterPro" id="IPR046093">
    <property type="entry name" value="DUF6111"/>
</dbReference>
<evidence type="ECO:0000256" key="1">
    <source>
        <dbReference type="SAM" id="Phobius"/>
    </source>
</evidence>
<organism evidence="2 3">
    <name type="scientific">Oceanibacterium hippocampi</name>
    <dbReference type="NCBI Taxonomy" id="745714"/>
    <lineage>
        <taxon>Bacteria</taxon>
        <taxon>Pseudomonadati</taxon>
        <taxon>Pseudomonadota</taxon>
        <taxon>Alphaproteobacteria</taxon>
        <taxon>Sneathiellales</taxon>
        <taxon>Sneathiellaceae</taxon>
        <taxon>Oceanibacterium</taxon>
    </lineage>
</organism>
<keyword evidence="1" id="KW-0472">Membrane</keyword>
<evidence type="ECO:0000313" key="3">
    <source>
        <dbReference type="Proteomes" id="UP000193200"/>
    </source>
</evidence>
<name>A0A1Y5SAG8_9PROT</name>
<dbReference type="EMBL" id="FWFR01000001">
    <property type="protein sequence ID" value="SLN34644.1"/>
    <property type="molecule type" value="Genomic_DNA"/>
</dbReference>
<dbReference type="InParanoid" id="A0A1Y5SAG8"/>
<dbReference type="RefSeq" id="WP_085882578.1">
    <property type="nucleotide sequence ID" value="NZ_FWFR01000001.1"/>
</dbReference>
<dbReference type="Proteomes" id="UP000193200">
    <property type="component" value="Unassembled WGS sequence"/>
</dbReference>
<keyword evidence="3" id="KW-1185">Reference proteome</keyword>
<gene>
    <name evidence="2" type="ORF">OCH7691_01355</name>
</gene>
<keyword evidence="1" id="KW-0812">Transmembrane</keyword>
<dbReference type="Pfam" id="PF19606">
    <property type="entry name" value="DUF6111"/>
    <property type="match status" value="1"/>
</dbReference>
<proteinExistence type="predicted"/>
<accession>A0A1Y5SAG8</accession>
<dbReference type="AlphaFoldDB" id="A0A1Y5SAG8"/>
<feature type="transmembrane region" description="Helical" evidence="1">
    <location>
        <begin position="37"/>
        <end position="58"/>
    </location>
</feature>
<sequence>MLQKILIHGLPFLLPFAAYLLYLKFSRRGGEWTRTAWFWLTAIGLVLSILSLIALRLVGEDSIEGEYVPPRVEDGRIVPGHVIPPKPQ</sequence>